<organism evidence="2 3">
    <name type="scientific">Melipona bicolor</name>
    <dbReference type="NCBI Taxonomy" id="60889"/>
    <lineage>
        <taxon>Eukaryota</taxon>
        <taxon>Metazoa</taxon>
        <taxon>Ecdysozoa</taxon>
        <taxon>Arthropoda</taxon>
        <taxon>Hexapoda</taxon>
        <taxon>Insecta</taxon>
        <taxon>Pterygota</taxon>
        <taxon>Neoptera</taxon>
        <taxon>Endopterygota</taxon>
        <taxon>Hymenoptera</taxon>
        <taxon>Apocrita</taxon>
        <taxon>Aculeata</taxon>
        <taxon>Apoidea</taxon>
        <taxon>Anthophila</taxon>
        <taxon>Apidae</taxon>
        <taxon>Melipona</taxon>
    </lineage>
</organism>
<evidence type="ECO:0000313" key="3">
    <source>
        <dbReference type="Proteomes" id="UP001177670"/>
    </source>
</evidence>
<evidence type="ECO:0000256" key="1">
    <source>
        <dbReference type="SAM" id="MobiDB-lite"/>
    </source>
</evidence>
<gene>
    <name evidence="2" type="ORF">K0M31_002202</name>
</gene>
<reference evidence="2" key="1">
    <citation type="submission" date="2021-10" db="EMBL/GenBank/DDBJ databases">
        <title>Melipona bicolor Genome sequencing and assembly.</title>
        <authorList>
            <person name="Araujo N.S."/>
            <person name="Arias M.C."/>
        </authorList>
    </citation>
    <scope>NUCLEOTIDE SEQUENCE</scope>
    <source>
        <strain evidence="2">USP_2M_L1-L4_2017</strain>
        <tissue evidence="2">Whole body</tissue>
    </source>
</reference>
<accession>A0AA40KYL2</accession>
<feature type="region of interest" description="Disordered" evidence="1">
    <location>
        <begin position="1"/>
        <end position="38"/>
    </location>
</feature>
<protein>
    <submittedName>
        <fullName evidence="2">Uncharacterized protein</fullName>
    </submittedName>
</protein>
<dbReference type="Proteomes" id="UP001177670">
    <property type="component" value="Unassembled WGS sequence"/>
</dbReference>
<feature type="compositionally biased region" description="Low complexity" evidence="1">
    <location>
        <begin position="21"/>
        <end position="34"/>
    </location>
</feature>
<sequence length="61" mass="6494">MDITKLLSIPKKEQKLGGKETGSSTTTNSATNDNLRAHGRVLAGSANKPINALTVEQLFLN</sequence>
<name>A0AA40KYL2_9HYME</name>
<keyword evidence="3" id="KW-1185">Reference proteome</keyword>
<dbReference type="AlphaFoldDB" id="A0AA40KYL2"/>
<proteinExistence type="predicted"/>
<comment type="caution">
    <text evidence="2">The sequence shown here is derived from an EMBL/GenBank/DDBJ whole genome shotgun (WGS) entry which is preliminary data.</text>
</comment>
<dbReference type="EMBL" id="JAHYIQ010000001">
    <property type="protein sequence ID" value="KAK1137706.1"/>
    <property type="molecule type" value="Genomic_DNA"/>
</dbReference>
<evidence type="ECO:0000313" key="2">
    <source>
        <dbReference type="EMBL" id="KAK1137706.1"/>
    </source>
</evidence>